<protein>
    <recommendedName>
        <fullName evidence="1">SAV-6107-like HEPN domain-containing protein</fullName>
    </recommendedName>
</protein>
<sequence>MTTMTMQGAIPGGCAGTVLSLVERARESLAEACATPEPELRYEAAHLGALRAAAAVVAARSVPGERGRPRSVWELLVGVAPELQEWAVFFADSARRRSALAGGQRCSQREADDLVRQVEEFEATVRRVVGLPVLPPATAMLVGAGVVGGRG</sequence>
<dbReference type="RefSeq" id="WP_200815023.1">
    <property type="nucleotide sequence ID" value="NZ_FYEZ01000001.1"/>
</dbReference>
<organism evidence="2 3">
    <name type="scientific">Kytococcus aerolatus</name>
    <dbReference type="NCBI Taxonomy" id="592308"/>
    <lineage>
        <taxon>Bacteria</taxon>
        <taxon>Bacillati</taxon>
        <taxon>Actinomycetota</taxon>
        <taxon>Actinomycetes</taxon>
        <taxon>Micrococcales</taxon>
        <taxon>Kytococcaceae</taxon>
        <taxon>Kytococcus</taxon>
    </lineage>
</organism>
<dbReference type="AlphaFoldDB" id="A0A212T4B6"/>
<gene>
    <name evidence="2" type="ORF">SAMN05445756_0326</name>
</gene>
<dbReference type="Pfam" id="PF18726">
    <property type="entry name" value="HEPN_SAV_6107"/>
    <property type="match status" value="1"/>
</dbReference>
<feature type="domain" description="SAV-6107-like HEPN" evidence="1">
    <location>
        <begin position="32"/>
        <end position="125"/>
    </location>
</feature>
<accession>A0A212T4B6</accession>
<dbReference type="EMBL" id="FYEZ01000001">
    <property type="protein sequence ID" value="SNC60671.1"/>
    <property type="molecule type" value="Genomic_DNA"/>
</dbReference>
<evidence type="ECO:0000313" key="3">
    <source>
        <dbReference type="Proteomes" id="UP000198122"/>
    </source>
</evidence>
<evidence type="ECO:0000313" key="2">
    <source>
        <dbReference type="EMBL" id="SNC60671.1"/>
    </source>
</evidence>
<evidence type="ECO:0000259" key="1">
    <source>
        <dbReference type="Pfam" id="PF18726"/>
    </source>
</evidence>
<dbReference type="InterPro" id="IPR040891">
    <property type="entry name" value="HEPN_SAV_6107"/>
</dbReference>
<dbReference type="Proteomes" id="UP000198122">
    <property type="component" value="Unassembled WGS sequence"/>
</dbReference>
<name>A0A212T4B6_9MICO</name>
<reference evidence="2 3" key="1">
    <citation type="submission" date="2017-06" db="EMBL/GenBank/DDBJ databases">
        <authorList>
            <person name="Kim H.J."/>
            <person name="Triplett B.A."/>
        </authorList>
    </citation>
    <scope>NUCLEOTIDE SEQUENCE [LARGE SCALE GENOMIC DNA]</scope>
    <source>
        <strain evidence="2 3">DSM 22179</strain>
    </source>
</reference>
<proteinExistence type="predicted"/>
<keyword evidence="3" id="KW-1185">Reference proteome</keyword>